<evidence type="ECO:0000256" key="1">
    <source>
        <dbReference type="ARBA" id="ARBA00010424"/>
    </source>
</evidence>
<dbReference type="SUPFAM" id="SSF102110">
    <property type="entry name" value="(2r)-phospho-3-sulfolactate synthase ComA"/>
    <property type="match status" value="1"/>
</dbReference>
<comment type="caution">
    <text evidence="2">The sequence shown here is derived from an EMBL/GenBank/DDBJ whole genome shotgun (WGS) entry which is preliminary data.</text>
</comment>
<dbReference type="Proteomes" id="UP000589626">
    <property type="component" value="Unassembled WGS sequence"/>
</dbReference>
<dbReference type="Pfam" id="PF02679">
    <property type="entry name" value="ComA"/>
    <property type="match status" value="1"/>
</dbReference>
<accession>A0A7W4VWF1</accession>
<dbReference type="AlphaFoldDB" id="A0A7W4VWF1"/>
<evidence type="ECO:0000313" key="3">
    <source>
        <dbReference type="Proteomes" id="UP000589626"/>
    </source>
</evidence>
<evidence type="ECO:0000313" key="2">
    <source>
        <dbReference type="EMBL" id="MBB3043061.1"/>
    </source>
</evidence>
<sequence>MQTSRPSFLTLPPRPAKPRATGLTHVLDKGYSIGRVEETLSAYAEWVDVWKFGWGTAYVEPLLAEKVRLLRDRGILACTGGTLLEIAWSQDRVDEFFEFATWAGFECVEVSRGATPMPAARKVELIERGRALGFEVFAEVGSKDPCELVSADAWVAEVRADLEAGASWIVTEGRESGTVGLYDAQGEVREQLLDSLAAVPGAERIIYEAPQRAQQAVLLRRLGPNVNLGNVALDDVVGLETLRRGLRSDTIGLTETGLRLAAGRGA</sequence>
<dbReference type="InterPro" id="IPR036112">
    <property type="entry name" value="ComA_synth_sf"/>
</dbReference>
<reference evidence="2 3" key="1">
    <citation type="submission" date="2020-08" db="EMBL/GenBank/DDBJ databases">
        <title>Sequencing the genomes of 1000 actinobacteria strains.</title>
        <authorList>
            <person name="Klenk H.-P."/>
        </authorList>
    </citation>
    <scope>NUCLEOTIDE SEQUENCE [LARGE SCALE GENOMIC DNA]</scope>
    <source>
        <strain evidence="2 3">DSM 105498</strain>
    </source>
</reference>
<organism evidence="2 3">
    <name type="scientific">Nocardioides soli</name>
    <dbReference type="NCBI Taxonomy" id="1036020"/>
    <lineage>
        <taxon>Bacteria</taxon>
        <taxon>Bacillati</taxon>
        <taxon>Actinomycetota</taxon>
        <taxon>Actinomycetes</taxon>
        <taxon>Propionibacteriales</taxon>
        <taxon>Nocardioidaceae</taxon>
        <taxon>Nocardioides</taxon>
    </lineage>
</organism>
<dbReference type="InterPro" id="IPR013785">
    <property type="entry name" value="Aldolase_TIM"/>
</dbReference>
<gene>
    <name evidence="2" type="ORF">FHU40_002879</name>
</gene>
<dbReference type="GO" id="GO:0043817">
    <property type="term" value="F:phosphosulfolactate synthase activity"/>
    <property type="evidence" value="ECO:0007669"/>
    <property type="project" value="UniProtKB-EC"/>
</dbReference>
<dbReference type="Gene3D" id="3.20.20.70">
    <property type="entry name" value="Aldolase class I"/>
    <property type="match status" value="1"/>
</dbReference>
<dbReference type="EMBL" id="JACHWR010000002">
    <property type="protein sequence ID" value="MBB3043061.1"/>
    <property type="molecule type" value="Genomic_DNA"/>
</dbReference>
<keyword evidence="2" id="KW-0456">Lyase</keyword>
<proteinExistence type="inferred from homology"/>
<dbReference type="RefSeq" id="WP_183592953.1">
    <property type="nucleotide sequence ID" value="NZ_JACHWR010000002.1"/>
</dbReference>
<comment type="similarity">
    <text evidence="1">Belongs to the phosphosulfolactate synthase family.</text>
</comment>
<dbReference type="InterPro" id="IPR003830">
    <property type="entry name" value="ComA_synth"/>
</dbReference>
<name>A0A7W4VWF1_9ACTN</name>
<dbReference type="EC" id="4.4.1.19" evidence="2"/>
<protein>
    <submittedName>
        <fullName evidence="2">Phosphosulfolactate synthase</fullName>
        <ecNumber evidence="2">4.4.1.19</ecNumber>
    </submittedName>
</protein>
<keyword evidence="3" id="KW-1185">Reference proteome</keyword>